<dbReference type="GeneID" id="92710525"/>
<evidence type="ECO:0000313" key="2">
    <source>
        <dbReference type="Proteomes" id="UP000184192"/>
    </source>
</evidence>
<dbReference type="PROSITE" id="PS51257">
    <property type="entry name" value="PROKAR_LIPOPROTEIN"/>
    <property type="match status" value="1"/>
</dbReference>
<gene>
    <name evidence="1" type="ORF">SAMN05444350_101285</name>
</gene>
<dbReference type="AlphaFoldDB" id="A0A1M6AK96"/>
<sequence>MKRKEIILFGLLWLLIGCMHKTNDIDMYQRAIGYVMPLVDSGCIVDKYIHIYEHWENDSSTLYSFFGGYSPISDLAEFPSKIIKANNRYFCFIELDEPELSIEQINQITNCDSAAVMSRTDVSADIWFMGVSKYKNSGAVVKRSPYANYIFEYTELWPYLSGGQPEKTDFYMCSVDHDMILSGSSYLESDSLKFYIKKICGQIYVENKTDSTIVLSSDVLNRTFIIANGSDTLSLSLRDSLPIEIPANGFEVFSYESSENSSFYQKLPCKNTWMSLYKILSDSTFSFLKINGKAKTIRLLHEDSPTHYIRNDSGEILKKFRNKGVFDKEKRNSRFIGTLLYS</sequence>
<keyword evidence="2" id="KW-1185">Reference proteome</keyword>
<dbReference type="Proteomes" id="UP000184192">
    <property type="component" value="Unassembled WGS sequence"/>
</dbReference>
<protein>
    <submittedName>
        <fullName evidence="1">Immunity protein 65</fullName>
    </submittedName>
</protein>
<dbReference type="Pfam" id="PF15582">
    <property type="entry name" value="Imm65"/>
    <property type="match status" value="1"/>
</dbReference>
<dbReference type="RefSeq" id="WP_025833202.1">
    <property type="nucleotide sequence ID" value="NZ_FQZN01000001.1"/>
</dbReference>
<accession>A0A1M6AK96</accession>
<proteinExistence type="predicted"/>
<evidence type="ECO:0000313" key="1">
    <source>
        <dbReference type="EMBL" id="SHI36623.1"/>
    </source>
</evidence>
<reference evidence="2" key="1">
    <citation type="submission" date="2016-11" db="EMBL/GenBank/DDBJ databases">
        <authorList>
            <person name="Varghese N."/>
            <person name="Submissions S."/>
        </authorList>
    </citation>
    <scope>NUCLEOTIDE SEQUENCE [LARGE SCALE GENOMIC DNA]</scope>
    <source>
        <strain evidence="2">DSM 26884</strain>
    </source>
</reference>
<dbReference type="InterPro" id="IPR028967">
    <property type="entry name" value="Imm65"/>
</dbReference>
<name>A0A1M6AK96_9BACE</name>
<organism evidence="1 2">
    <name type="scientific">Bacteroides stercorirosoris</name>
    <dbReference type="NCBI Taxonomy" id="871324"/>
    <lineage>
        <taxon>Bacteria</taxon>
        <taxon>Pseudomonadati</taxon>
        <taxon>Bacteroidota</taxon>
        <taxon>Bacteroidia</taxon>
        <taxon>Bacteroidales</taxon>
        <taxon>Bacteroidaceae</taxon>
        <taxon>Bacteroides</taxon>
    </lineage>
</organism>
<dbReference type="EMBL" id="FQZN01000001">
    <property type="protein sequence ID" value="SHI36623.1"/>
    <property type="molecule type" value="Genomic_DNA"/>
</dbReference>